<sequence>MVGANIPAELAALPMESLIGKPLEAAIRAQAYAAMTTARFIQEVGMDDDGNVKSVVFKFKRKEVDPESGDVKDVDTTVEAPLLSILPVPYIRIKDMTIRFNFTIKTSAYDKSQHDFSSKLTAKAGWGWGSVKFTASYGFKKESRSQVDRSSELDIVVNAVQDEMPEGLRMVLSLLKESIAPASGGASGGGGGG</sequence>
<dbReference type="PATRIC" id="fig|113653.22.peg.1296"/>
<evidence type="ECO:0000313" key="2">
    <source>
        <dbReference type="Proteomes" id="UP000034723"/>
    </source>
</evidence>
<dbReference type="STRING" id="113653.GAH_01311"/>
<organism evidence="1 2">
    <name type="scientific">Geoglobus ahangari</name>
    <dbReference type="NCBI Taxonomy" id="113653"/>
    <lineage>
        <taxon>Archaea</taxon>
        <taxon>Methanobacteriati</taxon>
        <taxon>Methanobacteriota</taxon>
        <taxon>Archaeoglobi</taxon>
        <taxon>Archaeoglobales</taxon>
        <taxon>Archaeoglobaceae</taxon>
        <taxon>Geoglobus</taxon>
    </lineage>
</organism>
<dbReference type="InParanoid" id="A0A0F7IFV0"/>
<accession>A0A0F7IFV0</accession>
<dbReference type="OrthoDB" id="326405at2157"/>
<name>A0A0F7IFV0_9EURY</name>
<reference evidence="1 2" key="1">
    <citation type="submission" date="2015-04" db="EMBL/GenBank/DDBJ databases">
        <title>The complete genome sequence of the hyperthermophilic, obligate iron-reducing archaeon Geoglobus ahangari strain 234T.</title>
        <authorList>
            <person name="Manzella M.P."/>
            <person name="Holmes D.E."/>
            <person name="Rocheleau J.M."/>
            <person name="Chung A."/>
            <person name="Reguera G."/>
            <person name="Kashefi K."/>
        </authorList>
    </citation>
    <scope>NUCLEOTIDE SEQUENCE [LARGE SCALE GENOMIC DNA]</scope>
    <source>
        <strain evidence="1 2">234</strain>
    </source>
</reference>
<dbReference type="Pfam" id="PF11655">
    <property type="entry name" value="DUF2589"/>
    <property type="match status" value="1"/>
</dbReference>
<dbReference type="AlphaFoldDB" id="A0A0F7IFV0"/>
<gene>
    <name evidence="1" type="ORF">GAH_01311</name>
</gene>
<dbReference type="EMBL" id="CP011267">
    <property type="protein sequence ID" value="AKG91387.1"/>
    <property type="molecule type" value="Genomic_DNA"/>
</dbReference>
<evidence type="ECO:0000313" key="1">
    <source>
        <dbReference type="EMBL" id="AKG91387.1"/>
    </source>
</evidence>
<keyword evidence="2" id="KW-1185">Reference proteome</keyword>
<dbReference type="RefSeq" id="WP_048096802.1">
    <property type="nucleotide sequence ID" value="NZ_CP011267.1"/>
</dbReference>
<dbReference type="GeneID" id="24803882"/>
<proteinExistence type="predicted"/>
<protein>
    <recommendedName>
        <fullName evidence="3">DUF2589 domain-containing protein</fullName>
    </recommendedName>
</protein>
<dbReference type="HOGENOM" id="CLU_084169_2_0_2"/>
<dbReference type="KEGG" id="gah:GAH_01311"/>
<dbReference type="Proteomes" id="UP000034723">
    <property type="component" value="Chromosome"/>
</dbReference>
<evidence type="ECO:0008006" key="3">
    <source>
        <dbReference type="Google" id="ProtNLM"/>
    </source>
</evidence>
<dbReference type="InterPro" id="IPR024510">
    <property type="entry name" value="DUF2589"/>
</dbReference>